<reference evidence="2 3" key="1">
    <citation type="submission" date="2018-04" db="EMBL/GenBank/DDBJ databases">
        <title>Marixanthomonas spongiae HN-E44 sp. nov., isolated from a marine sponge.</title>
        <authorList>
            <person name="Luo L."/>
            <person name="Zhuang L."/>
        </authorList>
    </citation>
    <scope>NUCLEOTIDE SEQUENCE [LARGE SCALE GENOMIC DNA]</scope>
    <source>
        <strain evidence="2 3">HN-E44</strain>
    </source>
</reference>
<dbReference type="PANTHER" id="PTHR48079">
    <property type="entry name" value="PROTEIN YEEZ"/>
    <property type="match status" value="1"/>
</dbReference>
<dbReference type="InterPro" id="IPR001509">
    <property type="entry name" value="Epimerase_deHydtase"/>
</dbReference>
<dbReference type="PANTHER" id="PTHR48079:SF6">
    <property type="entry name" value="NAD(P)-BINDING DOMAIN-CONTAINING PROTEIN-RELATED"/>
    <property type="match status" value="1"/>
</dbReference>
<dbReference type="GO" id="GO:0005737">
    <property type="term" value="C:cytoplasm"/>
    <property type="evidence" value="ECO:0007669"/>
    <property type="project" value="TreeGrafter"/>
</dbReference>
<dbReference type="Proteomes" id="UP000245962">
    <property type="component" value="Unassembled WGS sequence"/>
</dbReference>
<dbReference type="Pfam" id="PF01370">
    <property type="entry name" value="Epimerase"/>
    <property type="match status" value="1"/>
</dbReference>
<name>A0A2U0I490_9FLAO</name>
<sequence length="323" mass="36185">MKNIFITGITGLLGGNLAIDLLQKGYRVKAILRNKNAYKGITHPNLELIQGNLNDDLTPHLLGIDVFVHTAAETSQNLMKYTAYRTINFEATKHLFLNSVECGVKKFIFVSTANTVGFGSLKNPGDENSPIREPFTKSLYAKSKLEAENYLLSQQDKMNIIVIHPTFMLGAYDNKPSSGKIILFGLRKKLLFFPPGGKNFVHVKDVSQGIINSIELRVKDNNYLIANENLTYKAFFTKLNSIAGQKPVLIKIPKTILISLGYLGDFLRYCNIKTSISSTNMKTLCINNYYSNEKSKKKLNLHYAKIDTAILDAVTFFKKQSNG</sequence>
<comment type="caution">
    <text evidence="2">The sequence shown here is derived from an EMBL/GenBank/DDBJ whole genome shotgun (WGS) entry which is preliminary data.</text>
</comment>
<dbReference type="OrthoDB" id="9803111at2"/>
<gene>
    <name evidence="2" type="ORF">DDV96_05960</name>
</gene>
<dbReference type="InterPro" id="IPR051783">
    <property type="entry name" value="NAD(P)-dependent_oxidoreduct"/>
</dbReference>
<dbReference type="EMBL" id="QEHR01000003">
    <property type="protein sequence ID" value="PVW15810.1"/>
    <property type="molecule type" value="Genomic_DNA"/>
</dbReference>
<keyword evidence="3" id="KW-1185">Reference proteome</keyword>
<dbReference type="GO" id="GO:0004029">
    <property type="term" value="F:aldehyde dehydrogenase (NAD+) activity"/>
    <property type="evidence" value="ECO:0007669"/>
    <property type="project" value="TreeGrafter"/>
</dbReference>
<dbReference type="RefSeq" id="WP_116693833.1">
    <property type="nucleotide sequence ID" value="NZ_QEHR01000003.1"/>
</dbReference>
<feature type="domain" description="NAD-dependent epimerase/dehydratase" evidence="1">
    <location>
        <begin position="4"/>
        <end position="216"/>
    </location>
</feature>
<dbReference type="Gene3D" id="3.40.50.720">
    <property type="entry name" value="NAD(P)-binding Rossmann-like Domain"/>
    <property type="match status" value="1"/>
</dbReference>
<evidence type="ECO:0000313" key="3">
    <source>
        <dbReference type="Proteomes" id="UP000245962"/>
    </source>
</evidence>
<dbReference type="InterPro" id="IPR036291">
    <property type="entry name" value="NAD(P)-bd_dom_sf"/>
</dbReference>
<organism evidence="2 3">
    <name type="scientific">Marixanthomonas spongiae</name>
    <dbReference type="NCBI Taxonomy" id="2174845"/>
    <lineage>
        <taxon>Bacteria</taxon>
        <taxon>Pseudomonadati</taxon>
        <taxon>Bacteroidota</taxon>
        <taxon>Flavobacteriia</taxon>
        <taxon>Flavobacteriales</taxon>
        <taxon>Flavobacteriaceae</taxon>
        <taxon>Marixanthomonas</taxon>
    </lineage>
</organism>
<dbReference type="AlphaFoldDB" id="A0A2U0I490"/>
<evidence type="ECO:0000313" key="2">
    <source>
        <dbReference type="EMBL" id="PVW15810.1"/>
    </source>
</evidence>
<accession>A0A2U0I490</accession>
<evidence type="ECO:0000259" key="1">
    <source>
        <dbReference type="Pfam" id="PF01370"/>
    </source>
</evidence>
<proteinExistence type="predicted"/>
<protein>
    <submittedName>
        <fullName evidence="2">Dihydroflavonol 4-reductase</fullName>
    </submittedName>
</protein>
<dbReference type="SUPFAM" id="SSF51735">
    <property type="entry name" value="NAD(P)-binding Rossmann-fold domains"/>
    <property type="match status" value="1"/>
</dbReference>